<protein>
    <submittedName>
        <fullName evidence="1">M14 family metallopeptidase</fullName>
    </submittedName>
</protein>
<evidence type="ECO:0000313" key="1">
    <source>
        <dbReference type="EMBL" id="MEK8053460.1"/>
    </source>
</evidence>
<reference evidence="1 2" key="1">
    <citation type="submission" date="2024-04" db="EMBL/GenBank/DDBJ databases">
        <title>Novel species of the genus Ideonella isolated from streams.</title>
        <authorList>
            <person name="Lu H."/>
        </authorList>
    </citation>
    <scope>NUCLEOTIDE SEQUENCE [LARGE SCALE GENOMIC DNA]</scope>
    <source>
        <strain evidence="1 2">DXS22W</strain>
    </source>
</reference>
<organism evidence="1 2">
    <name type="scientific">Pseudaquabacterium inlustre</name>
    <dbReference type="NCBI Taxonomy" id="2984192"/>
    <lineage>
        <taxon>Bacteria</taxon>
        <taxon>Pseudomonadati</taxon>
        <taxon>Pseudomonadota</taxon>
        <taxon>Betaproteobacteria</taxon>
        <taxon>Burkholderiales</taxon>
        <taxon>Sphaerotilaceae</taxon>
        <taxon>Pseudaquabacterium</taxon>
    </lineage>
</organism>
<dbReference type="EMBL" id="JBBUTH010000011">
    <property type="protein sequence ID" value="MEK8053460.1"/>
    <property type="molecule type" value="Genomic_DNA"/>
</dbReference>
<evidence type="ECO:0000313" key="2">
    <source>
        <dbReference type="Proteomes" id="UP001365405"/>
    </source>
</evidence>
<dbReference type="SUPFAM" id="SSF53187">
    <property type="entry name" value="Zn-dependent exopeptidases"/>
    <property type="match status" value="1"/>
</dbReference>
<dbReference type="Pfam" id="PF10994">
    <property type="entry name" value="DUF2817"/>
    <property type="match status" value="1"/>
</dbReference>
<comment type="caution">
    <text evidence="1">The sequence shown here is derived from an EMBL/GenBank/DDBJ whole genome shotgun (WGS) entry which is preliminary data.</text>
</comment>
<dbReference type="Gene3D" id="3.40.630.10">
    <property type="entry name" value="Zn peptidases"/>
    <property type="match status" value="1"/>
</dbReference>
<accession>A0ABU9CRQ7</accession>
<name>A0ABU9CRQ7_9BURK</name>
<dbReference type="InterPro" id="IPR021259">
    <property type="entry name" value="DUF2817"/>
</dbReference>
<gene>
    <name evidence="1" type="ORF">AACH10_24595</name>
</gene>
<dbReference type="CDD" id="cd06233">
    <property type="entry name" value="M14-like"/>
    <property type="match status" value="1"/>
</dbReference>
<sequence>MTPDAPTYFSQSYAEARGKFLAAAEAANLDVHSEPHPLLGRDGEPLALDIVRDGPADARAVLILSSACHGVEGYCGSGVQVALLGDAGFRAAAHAAGVAVLYLHALNPYGFSWWRRTTHENVDLNRNFQNFHQPLPVNQAYAEIAHLVVPQDWPPAPGVQQAVDAYIARHGLKAWQTAVTSGQYQYPEGLFFGGHGPTWSQMAVRHALREHGQRCTRLGWIDFHTGLGPSGVGERIFACRDDAVALARARAWWGPGITSIYDGSSTSALLTGLMWTVAYEACPQAEYTGIALEYGTVPVEEVLDALRADQWLENHPEADTLDPARRAAIKQRLRDAFYTDTDVWKRQIVAQGREAAHQAVAGLGGA</sequence>
<proteinExistence type="predicted"/>
<dbReference type="RefSeq" id="WP_341413191.1">
    <property type="nucleotide sequence ID" value="NZ_JBBUTH010000011.1"/>
</dbReference>
<dbReference type="Proteomes" id="UP001365405">
    <property type="component" value="Unassembled WGS sequence"/>
</dbReference>
<keyword evidence="2" id="KW-1185">Reference proteome</keyword>